<reference evidence="3 4" key="1">
    <citation type="journal article" date="2010" name="Proc. Natl. Acad. Sci. U.S.A.">
        <title>Insights into evolution of multicellular fungi from the assembled chromosomes of the mushroom Coprinopsis cinerea (Coprinus cinereus).</title>
        <authorList>
            <person name="Stajich J.E."/>
            <person name="Wilke S.K."/>
            <person name="Ahren D."/>
            <person name="Au C.H."/>
            <person name="Birren B.W."/>
            <person name="Borodovsky M."/>
            <person name="Burns C."/>
            <person name="Canback B."/>
            <person name="Casselton L.A."/>
            <person name="Cheng C.K."/>
            <person name="Deng J."/>
            <person name="Dietrich F.S."/>
            <person name="Fargo D.C."/>
            <person name="Farman M.L."/>
            <person name="Gathman A.C."/>
            <person name="Goldberg J."/>
            <person name="Guigo R."/>
            <person name="Hoegger P.J."/>
            <person name="Hooker J.B."/>
            <person name="Huggins A."/>
            <person name="James T.Y."/>
            <person name="Kamada T."/>
            <person name="Kilaru S."/>
            <person name="Kodira C."/>
            <person name="Kues U."/>
            <person name="Kupfer D."/>
            <person name="Kwan H.S."/>
            <person name="Lomsadze A."/>
            <person name="Li W."/>
            <person name="Lilly W.W."/>
            <person name="Ma L.J."/>
            <person name="Mackey A.J."/>
            <person name="Manning G."/>
            <person name="Martin F."/>
            <person name="Muraguchi H."/>
            <person name="Natvig D.O."/>
            <person name="Palmerini H."/>
            <person name="Ramesh M.A."/>
            <person name="Rehmeyer C.J."/>
            <person name="Roe B.A."/>
            <person name="Shenoy N."/>
            <person name="Stanke M."/>
            <person name="Ter-Hovhannisyan V."/>
            <person name="Tunlid A."/>
            <person name="Velagapudi R."/>
            <person name="Vision T.J."/>
            <person name="Zeng Q."/>
            <person name="Zolan M.E."/>
            <person name="Pukkila P.J."/>
        </authorList>
    </citation>
    <scope>NUCLEOTIDE SEQUENCE [LARGE SCALE GENOMIC DNA]</scope>
    <source>
        <strain evidence="4">Okayama-7 / 130 / ATCC MYA-4618 / FGSC 9003</strain>
    </source>
</reference>
<dbReference type="InterPro" id="IPR035992">
    <property type="entry name" value="Ricin_B-like_lectins"/>
</dbReference>
<sequence>MTLDIVEGSIYRFVNVHFSATLELDRQGHGTVLNDFTGSAYQQWEARRGLGGLWKFRSVATGNNLGLDLGKIAKNCALTTDTPTEFLWKVNRIEFEGRQCLQFIVPNTAYVLDASSPHDIGGVFPYNTVYVYENWFSGNQMWYLDDNVTPQPPCVVGCTYKISSSNGSSVAHLEDDTGKVSGFRYNEGRNQLWEAVPFENETYLWAFKNVFNGLYLGIDSDSEVAKERTRVVGSPTPFFWYIAPDSIIGDAVRILVPYTTLVLDLSQHDSAPGTVIHLYRRADSHQHWKFEHVGTAERPFGDTLILGPRDPGGASHAETK</sequence>
<dbReference type="InParanoid" id="A8NDJ9"/>
<evidence type="ECO:0000259" key="2">
    <source>
        <dbReference type="Pfam" id="PF14200"/>
    </source>
</evidence>
<dbReference type="OrthoDB" id="2131701at2759"/>
<dbReference type="RefSeq" id="XP_001832791.2">
    <property type="nucleotide sequence ID" value="XM_001832739.2"/>
</dbReference>
<dbReference type="HOGENOM" id="CLU_900210_0_0_1"/>
<protein>
    <recommendedName>
        <fullName evidence="2">Ricin B lectin domain-containing protein</fullName>
    </recommendedName>
</protein>
<dbReference type="PROSITE" id="PS50231">
    <property type="entry name" value="RICIN_B_LECTIN"/>
    <property type="match status" value="1"/>
</dbReference>
<dbReference type="AlphaFoldDB" id="A8NDJ9"/>
<dbReference type="Proteomes" id="UP000001861">
    <property type="component" value="Unassembled WGS sequence"/>
</dbReference>
<dbReference type="SUPFAM" id="SSF50370">
    <property type="entry name" value="Ricin B-like lectins"/>
    <property type="match status" value="2"/>
</dbReference>
<name>A8NDJ9_COPC7</name>
<keyword evidence="4" id="KW-1185">Reference proteome</keyword>
<dbReference type="KEGG" id="cci:CC1G_10005"/>
<accession>A8NDJ9</accession>
<dbReference type="CDD" id="cd23422">
    <property type="entry name" value="beta-trefoil_Ricin_MPL_CNL"/>
    <property type="match status" value="1"/>
</dbReference>
<feature type="domain" description="Ricin B lectin" evidence="2">
    <location>
        <begin position="189"/>
        <end position="279"/>
    </location>
</feature>
<dbReference type="Pfam" id="PF14200">
    <property type="entry name" value="RicinB_lectin_2"/>
    <property type="match status" value="1"/>
</dbReference>
<evidence type="ECO:0000313" key="3">
    <source>
        <dbReference type="EMBL" id="EAU89036.2"/>
    </source>
</evidence>
<evidence type="ECO:0000313" key="4">
    <source>
        <dbReference type="Proteomes" id="UP000001861"/>
    </source>
</evidence>
<comment type="caution">
    <text evidence="3">The sequence shown here is derived from an EMBL/GenBank/DDBJ whole genome shotgun (WGS) entry which is preliminary data.</text>
</comment>
<dbReference type="STRING" id="240176.A8NDJ9"/>
<gene>
    <name evidence="3" type="ORF">CC1G_10005</name>
</gene>
<proteinExistence type="predicted"/>
<organism evidence="3 4">
    <name type="scientific">Coprinopsis cinerea (strain Okayama-7 / 130 / ATCC MYA-4618 / FGSC 9003)</name>
    <name type="common">Inky cap fungus</name>
    <name type="synonym">Hormographiella aspergillata</name>
    <dbReference type="NCBI Taxonomy" id="240176"/>
    <lineage>
        <taxon>Eukaryota</taxon>
        <taxon>Fungi</taxon>
        <taxon>Dikarya</taxon>
        <taxon>Basidiomycota</taxon>
        <taxon>Agaricomycotina</taxon>
        <taxon>Agaricomycetes</taxon>
        <taxon>Agaricomycetidae</taxon>
        <taxon>Agaricales</taxon>
        <taxon>Agaricineae</taxon>
        <taxon>Psathyrellaceae</taxon>
        <taxon>Coprinopsis</taxon>
    </lineage>
</organism>
<dbReference type="EMBL" id="AACS02000009">
    <property type="protein sequence ID" value="EAU89036.2"/>
    <property type="molecule type" value="Genomic_DNA"/>
</dbReference>
<evidence type="ECO:0000256" key="1">
    <source>
        <dbReference type="SAM" id="MobiDB-lite"/>
    </source>
</evidence>
<dbReference type="GeneID" id="6009281"/>
<feature type="region of interest" description="Disordered" evidence="1">
    <location>
        <begin position="301"/>
        <end position="320"/>
    </location>
</feature>
<dbReference type="VEuPathDB" id="FungiDB:CC1G_10005"/>
<dbReference type="InterPro" id="IPR000772">
    <property type="entry name" value="Ricin_B_lectin"/>
</dbReference>
<dbReference type="Gene3D" id="2.80.10.50">
    <property type="match status" value="2"/>
</dbReference>